<dbReference type="AlphaFoldDB" id="A0A3P3XHT1"/>
<reference evidence="1" key="1">
    <citation type="submission" date="2017-02" db="EMBL/GenBank/DDBJ databases">
        <authorList>
            <person name="Regsiter A."/>
            <person name="William W."/>
        </authorList>
    </citation>
    <scope>NUCLEOTIDE SEQUENCE</scope>
    <source>
        <strain evidence="1">Bib</strain>
    </source>
</reference>
<protein>
    <submittedName>
        <fullName evidence="1">Uncharacterized protein</fullName>
    </submittedName>
</protein>
<gene>
    <name evidence="1" type="ORF">SPIROBIBN47_240030</name>
</gene>
<accession>A0A3P3XHT1</accession>
<organism evidence="1">
    <name type="scientific">uncultured spirochete</name>
    <dbReference type="NCBI Taxonomy" id="156406"/>
    <lineage>
        <taxon>Bacteria</taxon>
        <taxon>Pseudomonadati</taxon>
        <taxon>Spirochaetota</taxon>
        <taxon>Spirochaetia</taxon>
        <taxon>Spirochaetales</taxon>
        <taxon>environmental samples</taxon>
    </lineage>
</organism>
<proteinExistence type="predicted"/>
<sequence length="65" mass="6962">MMNIFCNTIGTGVPGIGIAIYAPIEINAAKRHAIIAFVSLSFMLSIGRTMAKKYVFVNTAQRGTA</sequence>
<dbReference type="EMBL" id="FWDM01000017">
    <property type="protein sequence ID" value="SLM12254.1"/>
    <property type="molecule type" value="Genomic_DNA"/>
</dbReference>
<name>A0A3P3XHT1_9SPIR</name>
<evidence type="ECO:0000313" key="1">
    <source>
        <dbReference type="EMBL" id="SLM12254.1"/>
    </source>
</evidence>